<sequence length="43" mass="5072">MEWLDQLIDEVGENEEHPLASLMDILGILIEHYENEHIPELQD</sequence>
<proteinExistence type="predicted"/>
<accession>A0A7Z9BJM8</accession>
<evidence type="ECO:0000313" key="2">
    <source>
        <dbReference type="Proteomes" id="UP000182190"/>
    </source>
</evidence>
<keyword evidence="2" id="KW-1185">Reference proteome</keyword>
<name>A0A7Z9BJM8_9CYAN</name>
<reference evidence="1" key="1">
    <citation type="submission" date="2019-10" db="EMBL/GenBank/DDBJ databases">
        <authorList>
            <consortium name="Genoscope - CEA"/>
            <person name="William W."/>
        </authorList>
    </citation>
    <scope>NUCLEOTIDE SEQUENCE [LARGE SCALE GENOMIC DNA]</scope>
    <source>
        <strain evidence="1">BBR_PRJEB10994</strain>
    </source>
</reference>
<dbReference type="Proteomes" id="UP000182190">
    <property type="component" value="Unassembled WGS sequence"/>
</dbReference>
<organism evidence="1 2">
    <name type="scientific">Planktothrix paucivesiculata PCC 9631</name>
    <dbReference type="NCBI Taxonomy" id="671071"/>
    <lineage>
        <taxon>Bacteria</taxon>
        <taxon>Bacillati</taxon>
        <taxon>Cyanobacteriota</taxon>
        <taxon>Cyanophyceae</taxon>
        <taxon>Oscillatoriophycideae</taxon>
        <taxon>Oscillatoriales</taxon>
        <taxon>Microcoleaceae</taxon>
        <taxon>Planktothrix</taxon>
    </lineage>
</organism>
<dbReference type="EMBL" id="CZCS02000024">
    <property type="protein sequence ID" value="VXD15300.1"/>
    <property type="molecule type" value="Genomic_DNA"/>
</dbReference>
<comment type="caution">
    <text evidence="1">The sequence shown here is derived from an EMBL/GenBank/DDBJ whole genome shotgun (WGS) entry which is preliminary data.</text>
</comment>
<evidence type="ECO:0000313" key="1">
    <source>
        <dbReference type="EMBL" id="VXD15300.1"/>
    </source>
</evidence>
<dbReference type="RefSeq" id="WP_269321673.1">
    <property type="nucleotide sequence ID" value="NZ_LR734982.1"/>
</dbReference>
<protein>
    <submittedName>
        <fullName evidence="1">Uncharacterized protein</fullName>
    </submittedName>
</protein>
<gene>
    <name evidence="1" type="ORF">PL9631_120032</name>
</gene>
<dbReference type="AlphaFoldDB" id="A0A7Z9BJM8"/>